<dbReference type="RefSeq" id="XP_026282400.1">
    <property type="nucleotide sequence ID" value="XM_026426615.2"/>
</dbReference>
<evidence type="ECO:0000313" key="2">
    <source>
        <dbReference type="Proteomes" id="UP000504606"/>
    </source>
</evidence>
<feature type="region of interest" description="Disordered" evidence="1">
    <location>
        <begin position="39"/>
        <end position="110"/>
    </location>
</feature>
<proteinExistence type="predicted"/>
<feature type="compositionally biased region" description="Acidic residues" evidence="1">
    <location>
        <begin position="100"/>
        <end position="110"/>
    </location>
</feature>
<name>A0A6J1SSU4_FRAOC</name>
<organism evidence="2 3">
    <name type="scientific">Frankliniella occidentalis</name>
    <name type="common">Western flower thrips</name>
    <name type="synonym">Euthrips occidentalis</name>
    <dbReference type="NCBI Taxonomy" id="133901"/>
    <lineage>
        <taxon>Eukaryota</taxon>
        <taxon>Metazoa</taxon>
        <taxon>Ecdysozoa</taxon>
        <taxon>Arthropoda</taxon>
        <taxon>Hexapoda</taxon>
        <taxon>Insecta</taxon>
        <taxon>Pterygota</taxon>
        <taxon>Neoptera</taxon>
        <taxon>Paraneoptera</taxon>
        <taxon>Thysanoptera</taxon>
        <taxon>Terebrantia</taxon>
        <taxon>Thripoidea</taxon>
        <taxon>Thripidae</taxon>
        <taxon>Frankliniella</taxon>
    </lineage>
</organism>
<evidence type="ECO:0000256" key="1">
    <source>
        <dbReference type="SAM" id="MobiDB-lite"/>
    </source>
</evidence>
<dbReference type="KEGG" id="foc:113209204"/>
<accession>A0A6J1SSU4</accession>
<feature type="compositionally biased region" description="Polar residues" evidence="1">
    <location>
        <begin position="39"/>
        <end position="51"/>
    </location>
</feature>
<dbReference type="Proteomes" id="UP000504606">
    <property type="component" value="Unplaced"/>
</dbReference>
<protein>
    <submittedName>
        <fullName evidence="3">Uncharacterized protein LOC113209204</fullName>
    </submittedName>
</protein>
<dbReference type="AlphaFoldDB" id="A0A6J1SSU4"/>
<keyword evidence="2" id="KW-1185">Reference proteome</keyword>
<evidence type="ECO:0000313" key="3">
    <source>
        <dbReference type="RefSeq" id="XP_026282400.1"/>
    </source>
</evidence>
<reference evidence="3" key="1">
    <citation type="submission" date="2025-08" db="UniProtKB">
        <authorList>
            <consortium name="RefSeq"/>
        </authorList>
    </citation>
    <scope>IDENTIFICATION</scope>
    <source>
        <tissue evidence="3">Whole organism</tissue>
    </source>
</reference>
<sequence length="110" mass="12197">MVHENRKETLASVPVKKAKTLGYNLKEKSNVRRGLLKSFNNCSSENDQVKSSRPKRKAAQSLRYDTADNESELSESRWDFSGSDFGDPTWGSGSKKSSESDEETGSDSST</sequence>
<gene>
    <name evidence="3" type="primary">LOC113209204</name>
</gene>
<dbReference type="GeneID" id="113209204"/>